<comment type="cofactor">
    <cofactor evidence="1 13">
        <name>pyridoxal 5'-phosphate</name>
        <dbReference type="ChEBI" id="CHEBI:597326"/>
    </cofactor>
</comment>
<evidence type="ECO:0000256" key="14">
    <source>
        <dbReference type="RuleBase" id="RU004517"/>
    </source>
</evidence>
<evidence type="ECO:0000256" key="1">
    <source>
        <dbReference type="ARBA" id="ARBA00001933"/>
    </source>
</evidence>
<keyword evidence="10 15" id="KW-1133">Transmembrane helix</keyword>
<dbReference type="InterPro" id="IPR018300">
    <property type="entry name" value="Aminotrans_IV_CS"/>
</dbReference>
<dbReference type="CDD" id="cd17323">
    <property type="entry name" value="MFS_Tpo1_MDR_like"/>
    <property type="match status" value="1"/>
</dbReference>
<evidence type="ECO:0000256" key="4">
    <source>
        <dbReference type="ARBA" id="ARBA00009320"/>
    </source>
</evidence>
<comment type="caution">
    <text evidence="17">The sequence shown here is derived from an EMBL/GenBank/DDBJ whole genome shotgun (WGS) entry which is preliminary data.</text>
</comment>
<feature type="domain" description="Major facilitator superfamily (MFS) profile" evidence="16">
    <location>
        <begin position="40"/>
        <end position="466"/>
    </location>
</feature>
<gene>
    <name evidence="17" type="ORF">PEGY_LOCUS891</name>
</gene>
<evidence type="ECO:0000256" key="9">
    <source>
        <dbReference type="ARBA" id="ARBA00022898"/>
    </source>
</evidence>
<keyword evidence="5 14" id="KW-0032">Aminotransferase</keyword>
<dbReference type="SUPFAM" id="SSF103473">
    <property type="entry name" value="MFS general substrate transporter"/>
    <property type="match status" value="1"/>
</dbReference>
<sequence length="874" mass="96247">MPTTSRASVMAIQDLGISDTPYSYRTEKPMKRPVDLSKWRKYQIVIAGTIFAYNGSLGASLPSGASSNIADSFQVSHDSPRLVLLNSLYLLGFAIGPMVFGPMSEFFGRRPVLIGTYLGYTFLTVGCALSPTFDALLAFRFLCGINGSVPNAVLGGLYSDIYNTPNQRGNAMAIFIFVAIAGPMTGPLISGYAILLGWRWVFWIALIIAGSGVPFVLLAPETYLPVLIRQWKNGDAELGSGHHVRSEFPFKFGEIFIRPYAMLLTEPIVSFTSLYLSVIYGVLFLFFQAYPKIFEGLYGLSTGINGLAFIPMVFGSLLGLCTFLAYVSFHGKALDAGKAWASIEEYRRLPLACVAAPTIVAALFWIAWTSYTFIHPAVPMMAGIFFGFGYFLVFTTMLNYLTDAYKEGSASAQAAASGTRAIMAVVLPFATTSMYNTLGVHWANSLIGFIALALTLIPFAFIRYGKLLRLKSKMLSAPRKKTSTDHSILQLNMASLQPLDASKLSYTYTTTPQKVPDQETLKRAHGTICTDHMIIASWKAEAGWSAPELKPYGPLNLLPSASCLHYAYECFEGLKAYRGYDGKLRLFRNDRNTRRLQMSADRISLPKFDPDALERLIEILVATDGPKWLPKERAGDFLYIRPTIIGSDSQLGVAAPKEALLYIIIGYMARMDAPTGGKRLLTSPEGMIRSWPGGFGHAKVGANYGPSVLATQEAYKQGFHQILWLYGPDGECTEAGGSNFFVIWKRKDGKKELITAPLDDNLILDGITRRSCLELAKERLGDELVVTERKFTIGEVMEAAAEGRIIESFAAGTAWFITAISTIQHRGKDITIPTGPDGTPAHYTSKFKQWLGEMMYGPVEHEWVKVVSEKEDTN</sequence>
<evidence type="ECO:0000256" key="11">
    <source>
        <dbReference type="ARBA" id="ARBA00023136"/>
    </source>
</evidence>
<evidence type="ECO:0000256" key="3">
    <source>
        <dbReference type="ARBA" id="ARBA00008335"/>
    </source>
</evidence>
<dbReference type="CDD" id="cd01557">
    <property type="entry name" value="BCAT_beta_family"/>
    <property type="match status" value="1"/>
</dbReference>
<evidence type="ECO:0000256" key="7">
    <source>
        <dbReference type="ARBA" id="ARBA00022679"/>
    </source>
</evidence>
<dbReference type="FunFam" id="3.20.10.10:FF:000004">
    <property type="entry name" value="Branched-chain-amino-acid aminotransferase"/>
    <property type="match status" value="1"/>
</dbReference>
<dbReference type="Gene3D" id="3.20.10.10">
    <property type="entry name" value="D-amino Acid Aminotransferase, subunit A, domain 2"/>
    <property type="match status" value="1"/>
</dbReference>
<evidence type="ECO:0000313" key="18">
    <source>
        <dbReference type="Proteomes" id="UP001154252"/>
    </source>
</evidence>
<dbReference type="PROSITE" id="PS50850">
    <property type="entry name" value="MFS"/>
    <property type="match status" value="1"/>
</dbReference>
<dbReference type="GO" id="GO:0004084">
    <property type="term" value="F:branched-chain-amino-acid transaminase activity"/>
    <property type="evidence" value="ECO:0007669"/>
    <property type="project" value="UniProtKB-EC"/>
</dbReference>
<organism evidence="17 18">
    <name type="scientific">Penicillium egyptiacum</name>
    <dbReference type="NCBI Taxonomy" id="1303716"/>
    <lineage>
        <taxon>Eukaryota</taxon>
        <taxon>Fungi</taxon>
        <taxon>Dikarya</taxon>
        <taxon>Ascomycota</taxon>
        <taxon>Pezizomycotina</taxon>
        <taxon>Eurotiomycetes</taxon>
        <taxon>Eurotiomycetidae</taxon>
        <taxon>Eurotiales</taxon>
        <taxon>Aspergillaceae</taxon>
        <taxon>Penicillium</taxon>
    </lineage>
</organism>
<keyword evidence="11 15" id="KW-0472">Membrane</keyword>
<evidence type="ECO:0000256" key="15">
    <source>
        <dbReference type="SAM" id="Phobius"/>
    </source>
</evidence>
<dbReference type="FunFam" id="1.20.1250.20:FF:000082">
    <property type="entry name" value="MFS multidrug transporter, putative"/>
    <property type="match status" value="1"/>
</dbReference>
<comment type="catalytic activity">
    <reaction evidence="14">
        <text>L-valine + 2-oxoglutarate = 3-methyl-2-oxobutanoate + L-glutamate</text>
        <dbReference type="Rhea" id="RHEA:24813"/>
        <dbReference type="ChEBI" id="CHEBI:11851"/>
        <dbReference type="ChEBI" id="CHEBI:16810"/>
        <dbReference type="ChEBI" id="CHEBI:29985"/>
        <dbReference type="ChEBI" id="CHEBI:57762"/>
        <dbReference type="EC" id="2.6.1.42"/>
    </reaction>
</comment>
<comment type="catalytic activity">
    <reaction evidence="14">
        <text>L-isoleucine + 2-oxoglutarate = (S)-3-methyl-2-oxopentanoate + L-glutamate</text>
        <dbReference type="Rhea" id="RHEA:24801"/>
        <dbReference type="ChEBI" id="CHEBI:16810"/>
        <dbReference type="ChEBI" id="CHEBI:29985"/>
        <dbReference type="ChEBI" id="CHEBI:35146"/>
        <dbReference type="ChEBI" id="CHEBI:58045"/>
        <dbReference type="EC" id="2.6.1.42"/>
    </reaction>
</comment>
<evidence type="ECO:0000256" key="5">
    <source>
        <dbReference type="ARBA" id="ARBA00022576"/>
    </source>
</evidence>
<dbReference type="OrthoDB" id="1732691at2759"/>
<dbReference type="Gene3D" id="3.30.470.10">
    <property type="match status" value="1"/>
</dbReference>
<dbReference type="EMBL" id="CAJVRC010000835">
    <property type="protein sequence ID" value="CAG8886498.1"/>
    <property type="molecule type" value="Genomic_DNA"/>
</dbReference>
<feature type="transmembrane region" description="Helical" evidence="15">
    <location>
        <begin position="171"/>
        <end position="194"/>
    </location>
</feature>
<dbReference type="InterPro" id="IPR033939">
    <property type="entry name" value="BCAT_family"/>
</dbReference>
<feature type="transmembrane region" description="Helical" evidence="15">
    <location>
        <begin position="268"/>
        <end position="287"/>
    </location>
</feature>
<dbReference type="InterPro" id="IPR043131">
    <property type="entry name" value="BCAT-like_N"/>
</dbReference>
<dbReference type="GO" id="GO:0005739">
    <property type="term" value="C:mitochondrion"/>
    <property type="evidence" value="ECO:0007669"/>
    <property type="project" value="TreeGrafter"/>
</dbReference>
<dbReference type="InterPro" id="IPR011701">
    <property type="entry name" value="MFS"/>
</dbReference>
<dbReference type="Pfam" id="PF07690">
    <property type="entry name" value="MFS_1"/>
    <property type="match status" value="1"/>
</dbReference>
<dbReference type="InterPro" id="IPR005786">
    <property type="entry name" value="B_amino_transII"/>
</dbReference>
<dbReference type="PROSITE" id="PS00770">
    <property type="entry name" value="AA_TRANSFER_CLASS_4"/>
    <property type="match status" value="1"/>
</dbReference>
<reference evidence="17" key="1">
    <citation type="submission" date="2021-07" db="EMBL/GenBank/DDBJ databases">
        <authorList>
            <person name="Branca A.L. A."/>
        </authorList>
    </citation>
    <scope>NUCLEOTIDE SEQUENCE</scope>
</reference>
<dbReference type="InterPro" id="IPR043132">
    <property type="entry name" value="BCAT-like_C"/>
</dbReference>
<dbReference type="GO" id="GO:0009099">
    <property type="term" value="P:L-valine biosynthetic process"/>
    <property type="evidence" value="ECO:0007669"/>
    <property type="project" value="TreeGrafter"/>
</dbReference>
<dbReference type="InterPro" id="IPR020846">
    <property type="entry name" value="MFS_dom"/>
</dbReference>
<dbReference type="AlphaFoldDB" id="A0A9W4NZZ9"/>
<keyword evidence="6 14" id="KW-0028">Amino-acid biosynthesis</keyword>
<accession>A0A9W4NZZ9</accession>
<dbReference type="Proteomes" id="UP001154252">
    <property type="component" value="Unassembled WGS sequence"/>
</dbReference>
<dbReference type="Pfam" id="PF01063">
    <property type="entry name" value="Aminotran_4"/>
    <property type="match status" value="1"/>
</dbReference>
<dbReference type="SUPFAM" id="SSF56752">
    <property type="entry name" value="D-aminoacid aminotransferase-like PLP-dependent enzymes"/>
    <property type="match status" value="1"/>
</dbReference>
<feature type="transmembrane region" description="Helical" evidence="15">
    <location>
        <begin position="349"/>
        <end position="368"/>
    </location>
</feature>
<evidence type="ECO:0000256" key="12">
    <source>
        <dbReference type="ARBA" id="ARBA00023304"/>
    </source>
</evidence>
<evidence type="ECO:0000313" key="17">
    <source>
        <dbReference type="EMBL" id="CAG8886498.1"/>
    </source>
</evidence>
<dbReference type="InterPro" id="IPR001544">
    <property type="entry name" value="Aminotrans_IV"/>
</dbReference>
<dbReference type="GO" id="GO:0009098">
    <property type="term" value="P:L-leucine biosynthetic process"/>
    <property type="evidence" value="ECO:0007669"/>
    <property type="project" value="TreeGrafter"/>
</dbReference>
<dbReference type="GO" id="GO:0022857">
    <property type="term" value="F:transmembrane transporter activity"/>
    <property type="evidence" value="ECO:0007669"/>
    <property type="project" value="InterPro"/>
</dbReference>
<feature type="transmembrane region" description="Helical" evidence="15">
    <location>
        <begin position="42"/>
        <end position="62"/>
    </location>
</feature>
<protein>
    <recommendedName>
        <fullName evidence="14">Branched-chain-amino-acid aminotransferase</fullName>
        <ecNumber evidence="14">2.6.1.42</ecNumber>
    </recommendedName>
</protein>
<keyword evidence="9 13" id="KW-0663">Pyridoxal phosphate</keyword>
<feature type="transmembrane region" description="Helical" evidence="15">
    <location>
        <begin position="441"/>
        <end position="464"/>
    </location>
</feature>
<dbReference type="FunFam" id="3.30.470.10:FF:000012">
    <property type="entry name" value="Branched-chain-amino-acid aminotransferase"/>
    <property type="match status" value="1"/>
</dbReference>
<feature type="transmembrane region" description="Helical" evidence="15">
    <location>
        <begin position="112"/>
        <end position="131"/>
    </location>
</feature>
<feature type="transmembrane region" description="Helical" evidence="15">
    <location>
        <begin position="137"/>
        <end position="159"/>
    </location>
</feature>
<comment type="subcellular location">
    <subcellularLocation>
        <location evidence="2">Cell membrane</location>
        <topology evidence="2">Multi-pass membrane protein</topology>
    </subcellularLocation>
</comment>
<evidence type="ECO:0000256" key="2">
    <source>
        <dbReference type="ARBA" id="ARBA00004651"/>
    </source>
</evidence>
<keyword evidence="8 15" id="KW-0812">Transmembrane</keyword>
<dbReference type="GO" id="GO:0005886">
    <property type="term" value="C:plasma membrane"/>
    <property type="evidence" value="ECO:0007669"/>
    <property type="project" value="UniProtKB-SubCell"/>
</dbReference>
<name>A0A9W4NZZ9_9EURO</name>
<dbReference type="PANTHER" id="PTHR11825:SF69">
    <property type="entry name" value="BRANCHED-CHAIN-AMINO-ACID AMINOTRANSFERASE"/>
    <property type="match status" value="1"/>
</dbReference>
<comment type="similarity">
    <text evidence="3">Belongs to the major facilitator superfamily.</text>
</comment>
<evidence type="ECO:0000256" key="6">
    <source>
        <dbReference type="ARBA" id="ARBA00022605"/>
    </source>
</evidence>
<feature type="transmembrane region" description="Helical" evidence="15">
    <location>
        <begin position="200"/>
        <end position="219"/>
    </location>
</feature>
<feature type="transmembrane region" description="Helical" evidence="15">
    <location>
        <begin position="307"/>
        <end position="329"/>
    </location>
</feature>
<dbReference type="EC" id="2.6.1.42" evidence="14"/>
<dbReference type="InterPro" id="IPR036038">
    <property type="entry name" value="Aminotransferase-like"/>
</dbReference>
<keyword evidence="18" id="KW-1185">Reference proteome</keyword>
<evidence type="ECO:0000259" key="16">
    <source>
        <dbReference type="PROSITE" id="PS50850"/>
    </source>
</evidence>
<feature type="transmembrane region" description="Helical" evidence="15">
    <location>
        <begin position="82"/>
        <end position="100"/>
    </location>
</feature>
<evidence type="ECO:0000256" key="8">
    <source>
        <dbReference type="ARBA" id="ARBA00022692"/>
    </source>
</evidence>
<comment type="catalytic activity">
    <reaction evidence="14">
        <text>L-leucine + 2-oxoglutarate = 4-methyl-2-oxopentanoate + L-glutamate</text>
        <dbReference type="Rhea" id="RHEA:18321"/>
        <dbReference type="ChEBI" id="CHEBI:16810"/>
        <dbReference type="ChEBI" id="CHEBI:17865"/>
        <dbReference type="ChEBI" id="CHEBI:29985"/>
        <dbReference type="ChEBI" id="CHEBI:57427"/>
        <dbReference type="EC" id="2.6.1.42"/>
    </reaction>
</comment>
<dbReference type="InterPro" id="IPR036259">
    <property type="entry name" value="MFS_trans_sf"/>
</dbReference>
<keyword evidence="12 14" id="KW-0100">Branched-chain amino acid biosynthesis</keyword>
<evidence type="ECO:0000256" key="10">
    <source>
        <dbReference type="ARBA" id="ARBA00022989"/>
    </source>
</evidence>
<dbReference type="Gene3D" id="1.20.1250.20">
    <property type="entry name" value="MFS general substrate transporter like domains"/>
    <property type="match status" value="1"/>
</dbReference>
<proteinExistence type="inferred from homology"/>
<dbReference type="PANTHER" id="PTHR11825">
    <property type="entry name" value="SUBGROUP IIII AMINOTRANSFERASE"/>
    <property type="match status" value="1"/>
</dbReference>
<keyword evidence="7 14" id="KW-0808">Transferase</keyword>
<evidence type="ECO:0000256" key="13">
    <source>
        <dbReference type="RuleBase" id="RU004516"/>
    </source>
</evidence>
<comment type="similarity">
    <text evidence="4 14">Belongs to the class-IV pyridoxal-phosphate-dependent aminotransferase family.</text>
</comment>
<feature type="transmembrane region" description="Helical" evidence="15">
    <location>
        <begin position="380"/>
        <end position="402"/>
    </location>
</feature>